<gene>
    <name evidence="1" type="ORF">RSSM_04858</name>
</gene>
<evidence type="ECO:0000313" key="2">
    <source>
        <dbReference type="Proteomes" id="UP000011885"/>
    </source>
</evidence>
<comment type="caution">
    <text evidence="1">The sequence shown here is derived from an EMBL/GenBank/DDBJ whole genome shotgun (WGS) entry which is preliminary data.</text>
</comment>
<organism evidence="1 2">
    <name type="scientific">Rhodopirellula sallentina SM41</name>
    <dbReference type="NCBI Taxonomy" id="1263870"/>
    <lineage>
        <taxon>Bacteria</taxon>
        <taxon>Pseudomonadati</taxon>
        <taxon>Planctomycetota</taxon>
        <taxon>Planctomycetia</taxon>
        <taxon>Pirellulales</taxon>
        <taxon>Pirellulaceae</taxon>
        <taxon>Rhodopirellula</taxon>
    </lineage>
</organism>
<dbReference type="Proteomes" id="UP000011885">
    <property type="component" value="Unassembled WGS sequence"/>
</dbReference>
<name>M5TWZ3_9BACT</name>
<reference evidence="1 2" key="1">
    <citation type="journal article" date="2013" name="Mar. Genomics">
        <title>Expression of sulfatases in Rhodopirellula baltica and the diversity of sulfatases in the genus Rhodopirellula.</title>
        <authorList>
            <person name="Wegner C.E."/>
            <person name="Richter-Heitmann T."/>
            <person name="Klindworth A."/>
            <person name="Klockow C."/>
            <person name="Richter M."/>
            <person name="Achstetter T."/>
            <person name="Glockner F.O."/>
            <person name="Harder J."/>
        </authorList>
    </citation>
    <scope>NUCLEOTIDE SEQUENCE [LARGE SCALE GENOMIC DNA]</scope>
    <source>
        <strain evidence="1 2">SM41</strain>
    </source>
</reference>
<protein>
    <submittedName>
        <fullName evidence="1">Uncharacterized protein</fullName>
    </submittedName>
</protein>
<proteinExistence type="predicted"/>
<dbReference type="AlphaFoldDB" id="M5TWZ3"/>
<sequence length="45" mass="4977">MREVDEKNIQTDANAGIHSWPTRRFFDARSVAGDAMSGKIGDIVL</sequence>
<evidence type="ECO:0000313" key="1">
    <source>
        <dbReference type="EMBL" id="EMI53717.1"/>
    </source>
</evidence>
<accession>M5TWZ3</accession>
<keyword evidence="2" id="KW-1185">Reference proteome</keyword>
<dbReference type="PATRIC" id="fig|1263870.3.peg.5140"/>
<dbReference type="EMBL" id="ANOH01000334">
    <property type="protein sequence ID" value="EMI53717.1"/>
    <property type="molecule type" value="Genomic_DNA"/>
</dbReference>